<dbReference type="KEGG" id="svp:Pan189_42590"/>
<evidence type="ECO:0000256" key="1">
    <source>
        <dbReference type="SAM" id="Phobius"/>
    </source>
</evidence>
<gene>
    <name evidence="2" type="ORF">Pan189_42590</name>
</gene>
<evidence type="ECO:0008006" key="4">
    <source>
        <dbReference type="Google" id="ProtNLM"/>
    </source>
</evidence>
<dbReference type="AlphaFoldDB" id="A0A517R7I0"/>
<evidence type="ECO:0000313" key="3">
    <source>
        <dbReference type="Proteomes" id="UP000317318"/>
    </source>
</evidence>
<evidence type="ECO:0000313" key="2">
    <source>
        <dbReference type="EMBL" id="QDT39847.1"/>
    </source>
</evidence>
<keyword evidence="1" id="KW-0812">Transmembrane</keyword>
<keyword evidence="1" id="KW-0472">Membrane</keyword>
<accession>A0A517R7I0</accession>
<dbReference type="Proteomes" id="UP000317318">
    <property type="component" value="Chromosome"/>
</dbReference>
<protein>
    <recommendedName>
        <fullName evidence="4">DUF1772 domain-containing protein</fullName>
    </recommendedName>
</protein>
<dbReference type="OrthoDB" id="27509at2"/>
<dbReference type="RefSeq" id="WP_145365957.1">
    <property type="nucleotide sequence ID" value="NZ_CP036268.1"/>
</dbReference>
<feature type="transmembrane region" description="Helical" evidence="1">
    <location>
        <begin position="49"/>
        <end position="72"/>
    </location>
</feature>
<organism evidence="2 3">
    <name type="scientific">Stratiformator vulcanicus</name>
    <dbReference type="NCBI Taxonomy" id="2527980"/>
    <lineage>
        <taxon>Bacteria</taxon>
        <taxon>Pseudomonadati</taxon>
        <taxon>Planctomycetota</taxon>
        <taxon>Planctomycetia</taxon>
        <taxon>Planctomycetales</taxon>
        <taxon>Planctomycetaceae</taxon>
        <taxon>Stratiformator</taxon>
    </lineage>
</organism>
<feature type="transmembrane region" description="Helical" evidence="1">
    <location>
        <begin position="84"/>
        <end position="105"/>
    </location>
</feature>
<keyword evidence="3" id="KW-1185">Reference proteome</keyword>
<reference evidence="2 3" key="1">
    <citation type="submission" date="2019-02" db="EMBL/GenBank/DDBJ databases">
        <title>Deep-cultivation of Planctomycetes and their phenomic and genomic characterization uncovers novel biology.</title>
        <authorList>
            <person name="Wiegand S."/>
            <person name="Jogler M."/>
            <person name="Boedeker C."/>
            <person name="Pinto D."/>
            <person name="Vollmers J."/>
            <person name="Rivas-Marin E."/>
            <person name="Kohn T."/>
            <person name="Peeters S.H."/>
            <person name="Heuer A."/>
            <person name="Rast P."/>
            <person name="Oberbeckmann S."/>
            <person name="Bunk B."/>
            <person name="Jeske O."/>
            <person name="Meyerdierks A."/>
            <person name="Storesund J.E."/>
            <person name="Kallscheuer N."/>
            <person name="Luecker S."/>
            <person name="Lage O.M."/>
            <person name="Pohl T."/>
            <person name="Merkel B.J."/>
            <person name="Hornburger P."/>
            <person name="Mueller R.-W."/>
            <person name="Bruemmer F."/>
            <person name="Labrenz M."/>
            <person name="Spormann A.M."/>
            <person name="Op den Camp H."/>
            <person name="Overmann J."/>
            <person name="Amann R."/>
            <person name="Jetten M.S.M."/>
            <person name="Mascher T."/>
            <person name="Medema M.H."/>
            <person name="Devos D.P."/>
            <person name="Kaster A.-K."/>
            <person name="Ovreas L."/>
            <person name="Rohde M."/>
            <person name="Galperin M.Y."/>
            <person name="Jogler C."/>
        </authorList>
    </citation>
    <scope>NUCLEOTIDE SEQUENCE [LARGE SCALE GENOMIC DNA]</scope>
    <source>
        <strain evidence="2 3">Pan189</strain>
    </source>
</reference>
<proteinExistence type="predicted"/>
<dbReference type="EMBL" id="CP036268">
    <property type="protein sequence ID" value="QDT39847.1"/>
    <property type="molecule type" value="Genomic_DNA"/>
</dbReference>
<sequence>MHHLLLIHAAATWYLVGLIWTVQVVHYPLFGNVGVEKFVDYEREHTERISFVVIAPMLIELATAFLIAMPWLIGLELKRDQTVAWLGVGLVALIWLSTFVLQVPQHTKLGAGFDETAHRILVTTNWIRTLAWTLRGGIALWLLR</sequence>
<name>A0A517R7I0_9PLAN</name>
<keyword evidence="1" id="KW-1133">Transmembrane helix</keyword>
<feature type="transmembrane region" description="Helical" evidence="1">
    <location>
        <begin position="12"/>
        <end position="29"/>
    </location>
</feature>